<comment type="subcellular location">
    <subcellularLocation>
        <location evidence="1 7">Mitochondrion</location>
    </subcellularLocation>
</comment>
<feature type="compositionally biased region" description="Low complexity" evidence="8">
    <location>
        <begin position="267"/>
        <end position="278"/>
    </location>
</feature>
<dbReference type="PANTHER" id="PTHR12049">
    <property type="entry name" value="PROTEIN ARGININE METHYLTRANSFERASE NDUFAF7, MITOCHONDRIAL"/>
    <property type="match status" value="1"/>
</dbReference>
<reference evidence="9 10" key="1">
    <citation type="journal article" date="2016" name="Mol. Biol. Evol.">
        <title>Comparative Genomics of Early-Diverging Mushroom-Forming Fungi Provides Insights into the Origins of Lignocellulose Decay Capabilities.</title>
        <authorList>
            <person name="Nagy L.G."/>
            <person name="Riley R."/>
            <person name="Tritt A."/>
            <person name="Adam C."/>
            <person name="Daum C."/>
            <person name="Floudas D."/>
            <person name="Sun H."/>
            <person name="Yadav J.S."/>
            <person name="Pangilinan J."/>
            <person name="Larsson K.H."/>
            <person name="Matsuura K."/>
            <person name="Barry K."/>
            <person name="Labutti K."/>
            <person name="Kuo R."/>
            <person name="Ohm R.A."/>
            <person name="Bhattacharya S.S."/>
            <person name="Shirouzu T."/>
            <person name="Yoshinaga Y."/>
            <person name="Martin F.M."/>
            <person name="Grigoriev I.V."/>
            <person name="Hibbett D.S."/>
        </authorList>
    </citation>
    <scope>NUCLEOTIDE SEQUENCE [LARGE SCALE GENOMIC DNA]</scope>
    <source>
        <strain evidence="9 10">93-53</strain>
    </source>
</reference>
<dbReference type="InterPro" id="IPR003788">
    <property type="entry name" value="NDUFAF7"/>
</dbReference>
<dbReference type="GeneID" id="63828766"/>
<keyword evidence="10" id="KW-1185">Reference proteome</keyword>
<evidence type="ECO:0000256" key="2">
    <source>
        <dbReference type="ARBA" id="ARBA00005891"/>
    </source>
</evidence>
<dbReference type="InterPro" id="IPR038375">
    <property type="entry name" value="NDUFAF7_sf"/>
</dbReference>
<dbReference type="InParanoid" id="A0A165BNR0"/>
<dbReference type="InterPro" id="IPR029063">
    <property type="entry name" value="SAM-dependent_MTases_sf"/>
</dbReference>
<keyword evidence="4 7" id="KW-0808">Transferase</keyword>
<keyword evidence="3 7" id="KW-0489">Methyltransferase</keyword>
<dbReference type="GO" id="GO:0032981">
    <property type="term" value="P:mitochondrial respiratory chain complex I assembly"/>
    <property type="evidence" value="ECO:0007669"/>
    <property type="project" value="TreeGrafter"/>
</dbReference>
<dbReference type="EC" id="2.1.1.320" evidence="7"/>
<dbReference type="STRING" id="1314785.A0A165BNR0"/>
<comment type="similarity">
    <text evidence="2 7">Belongs to the NDUFAF7 family.</text>
</comment>
<evidence type="ECO:0000256" key="7">
    <source>
        <dbReference type="RuleBase" id="RU364114"/>
    </source>
</evidence>
<evidence type="ECO:0000256" key="3">
    <source>
        <dbReference type="ARBA" id="ARBA00022603"/>
    </source>
</evidence>
<dbReference type="Proteomes" id="UP000076871">
    <property type="component" value="Unassembled WGS sequence"/>
</dbReference>
<evidence type="ECO:0000256" key="5">
    <source>
        <dbReference type="ARBA" id="ARBA00023128"/>
    </source>
</evidence>
<organism evidence="9 10">
    <name type="scientific">Laetiporus sulphureus 93-53</name>
    <dbReference type="NCBI Taxonomy" id="1314785"/>
    <lineage>
        <taxon>Eukaryota</taxon>
        <taxon>Fungi</taxon>
        <taxon>Dikarya</taxon>
        <taxon>Basidiomycota</taxon>
        <taxon>Agaricomycotina</taxon>
        <taxon>Agaricomycetes</taxon>
        <taxon>Polyporales</taxon>
        <taxon>Laetiporus</taxon>
    </lineage>
</organism>
<dbReference type="OrthoDB" id="438553at2759"/>
<feature type="compositionally biased region" description="Low complexity" evidence="8">
    <location>
        <begin position="247"/>
        <end position="256"/>
    </location>
</feature>
<dbReference type="GO" id="GO:0032259">
    <property type="term" value="P:methylation"/>
    <property type="evidence" value="ECO:0007669"/>
    <property type="project" value="UniProtKB-KW"/>
</dbReference>
<dbReference type="GO" id="GO:0005739">
    <property type="term" value="C:mitochondrion"/>
    <property type="evidence" value="ECO:0007669"/>
    <property type="project" value="UniProtKB-SubCell"/>
</dbReference>
<protein>
    <recommendedName>
        <fullName evidence="7">Protein arginine methyltransferase NDUFAF7</fullName>
        <ecNumber evidence="7">2.1.1.320</ecNumber>
    </recommendedName>
</protein>
<evidence type="ECO:0000313" key="10">
    <source>
        <dbReference type="Proteomes" id="UP000076871"/>
    </source>
</evidence>
<comment type="function">
    <text evidence="7">Arginine methyltransferase involved in the assembly or stability of mitochondrial NADH:ubiquinone oxidoreductase complex (complex I).</text>
</comment>
<dbReference type="Gene3D" id="3.40.50.12710">
    <property type="match status" value="1"/>
</dbReference>
<proteinExistence type="inferred from homology"/>
<accession>A0A165BNR0</accession>
<name>A0A165BNR0_9APHY</name>
<evidence type="ECO:0000256" key="4">
    <source>
        <dbReference type="ARBA" id="ARBA00022679"/>
    </source>
</evidence>
<dbReference type="AlphaFoldDB" id="A0A165BNR0"/>
<evidence type="ECO:0000313" key="9">
    <source>
        <dbReference type="EMBL" id="KZT01376.1"/>
    </source>
</evidence>
<dbReference type="EMBL" id="KV427665">
    <property type="protein sequence ID" value="KZT01376.1"/>
    <property type="molecule type" value="Genomic_DNA"/>
</dbReference>
<evidence type="ECO:0000256" key="1">
    <source>
        <dbReference type="ARBA" id="ARBA00004173"/>
    </source>
</evidence>
<feature type="region of interest" description="Disordered" evidence="8">
    <location>
        <begin position="247"/>
        <end position="285"/>
    </location>
</feature>
<evidence type="ECO:0000256" key="8">
    <source>
        <dbReference type="SAM" id="MobiDB-lite"/>
    </source>
</evidence>
<dbReference type="RefSeq" id="XP_040759116.1">
    <property type="nucleotide sequence ID" value="XM_040911738.1"/>
</dbReference>
<gene>
    <name evidence="9" type="ORF">LAESUDRAFT_752658</name>
</gene>
<dbReference type="Pfam" id="PF02636">
    <property type="entry name" value="Methyltransf_28"/>
    <property type="match status" value="1"/>
</dbReference>
<dbReference type="PANTHER" id="PTHR12049:SF7">
    <property type="entry name" value="PROTEIN ARGININE METHYLTRANSFERASE NDUFAF7, MITOCHONDRIAL"/>
    <property type="match status" value="1"/>
</dbReference>
<dbReference type="GO" id="GO:0035243">
    <property type="term" value="F:protein-arginine omega-N symmetric methyltransferase activity"/>
    <property type="evidence" value="ECO:0007669"/>
    <property type="project" value="UniProtKB-EC"/>
</dbReference>
<dbReference type="SUPFAM" id="SSF53335">
    <property type="entry name" value="S-adenosyl-L-methionine-dependent methyltransferases"/>
    <property type="match status" value="1"/>
</dbReference>
<evidence type="ECO:0000256" key="6">
    <source>
        <dbReference type="ARBA" id="ARBA00048612"/>
    </source>
</evidence>
<comment type="catalytic activity">
    <reaction evidence="6 7">
        <text>L-arginyl-[protein] + 2 S-adenosyl-L-methionine = N(omega),N(omega)'-dimethyl-L-arginyl-[protein] + 2 S-adenosyl-L-homocysteine + 2 H(+)</text>
        <dbReference type="Rhea" id="RHEA:48108"/>
        <dbReference type="Rhea" id="RHEA-COMP:10532"/>
        <dbReference type="Rhea" id="RHEA-COMP:11992"/>
        <dbReference type="ChEBI" id="CHEBI:15378"/>
        <dbReference type="ChEBI" id="CHEBI:29965"/>
        <dbReference type="ChEBI" id="CHEBI:57856"/>
        <dbReference type="ChEBI" id="CHEBI:59789"/>
        <dbReference type="ChEBI" id="CHEBI:88221"/>
        <dbReference type="EC" id="2.1.1.320"/>
    </reaction>
</comment>
<sequence length="486" mass="53762">MHRLVPSGHGLFSRFRCLPAHSWAAKFQFSSLCASREFRTITGRISHRAYATTDLYLTKVEKIILDTIKATGPISYSTYMQLCLSHPTEGYYMNPSNPVFGAHGDFVTSPEISQVFGELVGIWLFMQWQLAGNARKIRLIELGPGRGTLMDDILRVFTQLPAGRDAVQEIHLIETSPPMRLRQEQKLASHEKPGRTLAWHGSIEDVKHDPRVFTLLVAHEFFDALPFHIIRKTQQGWQEVLIASTSTASQTSDSSAPNDVPRTAACSPTTSPSSNTSPLPRLHPVLSPAPTASSTLLGLSSKRFEHLPVGSQIEVSPTAFKIARAVGELVHQPKNEETFRSSQSAGSALIIDYGDEKVFGDSFRAFKGHKQVDVFHHPGECDMTVNVDFAYIKEAVEGIALPLGPISQAMFLTRMGLSARIEKLMQNSPSAGRKEAIAEAARRLVDTSGMGSQYQFLGLTGLREGLAEEERWPFVELETALHEKRS</sequence>
<keyword evidence="5 7" id="KW-0496">Mitochondrion</keyword>